<feature type="disulfide bond" evidence="11">
    <location>
        <begin position="132"/>
        <end position="144"/>
    </location>
</feature>
<feature type="disulfide bond" evidence="11">
    <location>
        <begin position="1004"/>
        <end position="1019"/>
    </location>
</feature>
<dbReference type="FunFam" id="4.10.400.10:FF:000065">
    <property type="entry name" value="Transmembrane protease serine 7"/>
    <property type="match status" value="1"/>
</dbReference>
<dbReference type="PANTHER" id="PTHR24270:SF24">
    <property type="entry name" value="LOW-DENSITY LIPOPROTEIN RECEPTOR CLASS A DOMAIN-CONTAINING PROTEIN 3"/>
    <property type="match status" value="1"/>
</dbReference>
<evidence type="ECO:0000256" key="11">
    <source>
        <dbReference type="PROSITE-ProRule" id="PRU00124"/>
    </source>
</evidence>
<organism evidence="12 13">
    <name type="scientific">Pomacea canaliculata</name>
    <name type="common">Golden apple snail</name>
    <dbReference type="NCBI Taxonomy" id="400727"/>
    <lineage>
        <taxon>Eukaryota</taxon>
        <taxon>Metazoa</taxon>
        <taxon>Spiralia</taxon>
        <taxon>Lophotrochozoa</taxon>
        <taxon>Mollusca</taxon>
        <taxon>Gastropoda</taxon>
        <taxon>Caenogastropoda</taxon>
        <taxon>Architaenioglossa</taxon>
        <taxon>Ampullarioidea</taxon>
        <taxon>Ampullariidae</taxon>
        <taxon>Pomacea</taxon>
    </lineage>
</organism>
<keyword evidence="7" id="KW-0472">Membrane</keyword>
<feature type="disulfide bond" evidence="11">
    <location>
        <begin position="139"/>
        <end position="157"/>
    </location>
</feature>
<dbReference type="FunFam" id="4.10.400.10:FF:000002">
    <property type="entry name" value="Low-density lipoprotein receptor-related protein 1"/>
    <property type="match status" value="2"/>
</dbReference>
<feature type="disulfide bond" evidence="11">
    <location>
        <begin position="523"/>
        <end position="541"/>
    </location>
</feature>
<feature type="disulfide bond" evidence="11">
    <location>
        <begin position="895"/>
        <end position="910"/>
    </location>
</feature>
<dbReference type="Gene3D" id="4.10.400.10">
    <property type="entry name" value="Low-density Lipoprotein Receptor"/>
    <property type="match status" value="19"/>
</dbReference>
<feature type="disulfide bond" evidence="11">
    <location>
        <begin position="368"/>
        <end position="386"/>
    </location>
</feature>
<protein>
    <submittedName>
        <fullName evidence="12">Uncharacterized protein</fullName>
    </submittedName>
</protein>
<comment type="subcellular location">
    <subcellularLocation>
        <location evidence="2">Endomembrane system</location>
    </subcellularLocation>
    <subcellularLocation>
        <location evidence="1">Membrane</location>
        <topology evidence="1">Single-pass membrane protein</topology>
    </subcellularLocation>
</comment>
<keyword evidence="10" id="KW-0325">Glycoprotein</keyword>
<dbReference type="CDD" id="cd00112">
    <property type="entry name" value="LDLa"/>
    <property type="match status" value="18"/>
</dbReference>
<feature type="disulfide bond" evidence="11">
    <location>
        <begin position="66"/>
        <end position="84"/>
    </location>
</feature>
<dbReference type="InterPro" id="IPR023415">
    <property type="entry name" value="LDLR_class-A_CS"/>
</dbReference>
<feature type="disulfide bond" evidence="11">
    <location>
        <begin position="498"/>
        <end position="513"/>
    </location>
</feature>
<proteinExistence type="predicted"/>
<accession>A0A2T7PA91</accession>
<evidence type="ECO:0000256" key="6">
    <source>
        <dbReference type="ARBA" id="ARBA00022989"/>
    </source>
</evidence>
<feature type="disulfide bond" evidence="11">
    <location>
        <begin position="324"/>
        <end position="336"/>
    </location>
</feature>
<evidence type="ECO:0000256" key="9">
    <source>
        <dbReference type="ARBA" id="ARBA00023170"/>
    </source>
</evidence>
<keyword evidence="9" id="KW-0675">Receptor</keyword>
<feature type="disulfide bond" evidence="11">
    <location>
        <begin position="361"/>
        <end position="373"/>
    </location>
</feature>
<feature type="disulfide bond" evidence="11">
    <location>
        <begin position="209"/>
        <end position="221"/>
    </location>
</feature>
<feature type="disulfide bond" evidence="11">
    <location>
        <begin position="41"/>
        <end position="56"/>
    </location>
</feature>
<feature type="disulfide bond" evidence="11">
    <location>
        <begin position="439"/>
        <end position="451"/>
    </location>
</feature>
<dbReference type="OrthoDB" id="10062665at2759"/>
<dbReference type="EMBL" id="PZQS01000005">
    <property type="protein sequence ID" value="PVD30337.1"/>
    <property type="molecule type" value="Genomic_DNA"/>
</dbReference>
<keyword evidence="8 11" id="KW-1015">Disulfide bond</keyword>
<dbReference type="GO" id="GO:0016192">
    <property type="term" value="P:vesicle-mediated transport"/>
    <property type="evidence" value="ECO:0007669"/>
    <property type="project" value="UniProtKB-ARBA"/>
</dbReference>
<dbReference type="Pfam" id="PF00057">
    <property type="entry name" value="Ldl_recept_a"/>
    <property type="match status" value="19"/>
</dbReference>
<name>A0A2T7PA91_POMCA</name>
<gene>
    <name evidence="12" type="ORF">C0Q70_09601</name>
</gene>
<feature type="disulfide bond" evidence="11">
    <location>
        <begin position="883"/>
        <end position="901"/>
    </location>
</feature>
<evidence type="ECO:0000256" key="8">
    <source>
        <dbReference type="ARBA" id="ARBA00023157"/>
    </source>
</evidence>
<keyword evidence="6" id="KW-1133">Transmembrane helix</keyword>
<dbReference type="AlphaFoldDB" id="A0A2T7PA91"/>
<keyword evidence="5" id="KW-0677">Repeat</keyword>
<dbReference type="InterPro" id="IPR036055">
    <property type="entry name" value="LDL_receptor-like_sf"/>
</dbReference>
<dbReference type="Proteomes" id="UP000245119">
    <property type="component" value="Linkage Group LG5"/>
</dbReference>
<evidence type="ECO:0000256" key="4">
    <source>
        <dbReference type="ARBA" id="ARBA00022729"/>
    </source>
</evidence>
<evidence type="ECO:0000256" key="3">
    <source>
        <dbReference type="ARBA" id="ARBA00022692"/>
    </source>
</evidence>
<feature type="disulfide bond" evidence="11">
    <location>
        <begin position="265"/>
        <end position="280"/>
    </location>
</feature>
<keyword evidence="4" id="KW-0732">Signal</keyword>
<dbReference type="PRINTS" id="PR00261">
    <property type="entry name" value="LDLRECEPTOR"/>
</dbReference>
<feature type="disulfide bond" evidence="11">
    <location>
        <begin position="228"/>
        <end position="243"/>
    </location>
</feature>
<feature type="disulfide bond" evidence="11">
    <location>
        <begin position="934"/>
        <end position="949"/>
    </location>
</feature>
<evidence type="ECO:0000313" key="13">
    <source>
        <dbReference type="Proteomes" id="UP000245119"/>
    </source>
</evidence>
<dbReference type="SUPFAM" id="SSF57424">
    <property type="entry name" value="LDL receptor-like module"/>
    <property type="match status" value="19"/>
</dbReference>
<feature type="disulfide bond" evidence="11">
    <location>
        <begin position="844"/>
        <end position="862"/>
    </location>
</feature>
<feature type="disulfide bond" evidence="11">
    <location>
        <begin position="726"/>
        <end position="741"/>
    </location>
</feature>
<evidence type="ECO:0000256" key="1">
    <source>
        <dbReference type="ARBA" id="ARBA00004167"/>
    </source>
</evidence>
<evidence type="ECO:0000256" key="7">
    <source>
        <dbReference type="ARBA" id="ARBA00023136"/>
    </source>
</evidence>
<feature type="disulfide bond" evidence="11">
    <location>
        <begin position="650"/>
        <end position="665"/>
    </location>
</feature>
<feature type="disulfide bond" evidence="11">
    <location>
        <begin position="331"/>
        <end position="349"/>
    </location>
</feature>
<dbReference type="PROSITE" id="PS50068">
    <property type="entry name" value="LDLRA_2"/>
    <property type="match status" value="19"/>
</dbReference>
<sequence length="1070" mass="118892">MGQSASPFIGNVIMMMTVLTEVTKRTVCVDGSKCIPASWKCDGGRHCDDESDERDCVCDPETQFKCTNGRCISLDWRCDSEDDCSDSSDELAAFVLLVCLVLAVTQAVKYHKSKLQFAQKRSLMVKRQARICGENQFLCTSGECLPSMWTCDTQADCADGSDEAECDCTCRGEQKFQCKNGNCVPRSFICDADNDCGDNSDEVDCRGTCRPDYFQCANGKCIFANFECDGYDHCGDKSDEQHCVCNPTTHFACANGGCIQIEFRCDHGDDCGDSSDELGCRIMLKFVLLVCLVLTVTQAVKYHKSKLQFAQKRSLMTKRQARICGENQFLCTSGECLPLMWTCDTQADCIDGSDEAECGTCRPDYFQCANGKCMFANFECDGYDDCGDKSDEQHCGIMLKFVLLVCLVLAVTQAVKYHKSKLQFAQKRSLMTKRQARICGENQFLCTSGECLPSMWTCDTQADCIDGSDEAECAGGTCREDQFQCADGIKCISANWECDGDNDCGDESDEQHCVCNPETQFACANGRCVRIEFRCDHDDDCGDFSDELGCPTLHPSVCNDHMTKRGCALMNDTMNPICLDSDLGFKFCRKNHVEVSVVVGVPGAGSAHRAVKYHKSKQVCTETKFDDETTRGEHKFHCKNGKCVSRSFICDAENDCGDNSDEVDCRGTCREDQFQCADGIKCISANWECDGDNDCGDKSDELHCVCNPETHFACANGGCIRIEFRCDHDDDCGDSSDELGCPTLHPSVCNDHMTKRGCTLMNDTMHPICLDHELGFKFCRRISLQNSRQKCKTAAMLKFVLLVCLVLTVTQAVKYHKSKLEFAQKRSEMAKRQATTCGEHQFLCTSGECLPSMWTCDTQADCADGSDEAECDCKCRGDSKFQCKNGNCVPRSYVCDTDNDCLDNSDEVDCRGTCRLDQFQCANGNRCIPATWECDGDNDCGDRSDEEHCDQFQCADQSKCVPIGFRCDGNNDCGDRSDEQHCECNPATHFQCLNGRCIDINWRCDNGDDCEDFSDELGCPTLHPSVCSDRMTQRGCALMNDTTHAICLDDDLGFKFCRRFCDLCLENPED</sequence>
<dbReference type="GO" id="GO:0012505">
    <property type="term" value="C:endomembrane system"/>
    <property type="evidence" value="ECO:0007669"/>
    <property type="project" value="UniProtKB-SubCell"/>
</dbReference>
<evidence type="ECO:0000256" key="5">
    <source>
        <dbReference type="ARBA" id="ARBA00022737"/>
    </source>
</evidence>
<dbReference type="PANTHER" id="PTHR24270">
    <property type="entry name" value="LOW-DENSITY LIPOPROTEIN RECEPTOR-RELATED"/>
    <property type="match status" value="1"/>
</dbReference>
<evidence type="ECO:0000256" key="2">
    <source>
        <dbReference type="ARBA" id="ARBA00004308"/>
    </source>
</evidence>
<feature type="disulfide bond" evidence="11">
    <location>
        <begin position="992"/>
        <end position="1010"/>
    </location>
</feature>
<evidence type="ECO:0000313" key="12">
    <source>
        <dbReference type="EMBL" id="PVD30337.1"/>
    </source>
</evidence>
<feature type="disulfide bond" evidence="11">
    <location>
        <begin position="714"/>
        <end position="732"/>
    </location>
</feature>
<evidence type="ECO:0000256" key="10">
    <source>
        <dbReference type="ARBA" id="ARBA00023180"/>
    </source>
</evidence>
<feature type="disulfide bond" evidence="11">
    <location>
        <begin position="837"/>
        <end position="849"/>
    </location>
</feature>
<feature type="disulfide bond" evidence="11">
    <location>
        <begin position="446"/>
        <end position="464"/>
    </location>
</feature>
<dbReference type="PROSITE" id="PS01209">
    <property type="entry name" value="LDLRA_1"/>
    <property type="match status" value="5"/>
</dbReference>
<reference evidence="12 13" key="1">
    <citation type="submission" date="2018-04" db="EMBL/GenBank/DDBJ databases">
        <title>The genome of golden apple snail Pomacea canaliculata provides insight into stress tolerance and invasive adaptation.</title>
        <authorList>
            <person name="Liu C."/>
            <person name="Liu B."/>
            <person name="Ren Y."/>
            <person name="Zhang Y."/>
            <person name="Wang H."/>
            <person name="Li S."/>
            <person name="Jiang F."/>
            <person name="Yin L."/>
            <person name="Zhang G."/>
            <person name="Qian W."/>
            <person name="Fan W."/>
        </authorList>
    </citation>
    <scope>NUCLEOTIDE SEQUENCE [LARGE SCALE GENOMIC DNA]</scope>
    <source>
        <strain evidence="12">SZHN2017</strain>
        <tissue evidence="12">Muscle</tissue>
    </source>
</reference>
<comment type="caution">
    <text evidence="12">The sequence shown here is derived from an EMBL/GenBank/DDBJ whole genome shotgun (WGS) entry which is preliminary data.</text>
</comment>
<feature type="disulfide bond" evidence="11">
    <location>
        <begin position="151"/>
        <end position="166"/>
    </location>
</feature>
<feature type="disulfide bond" evidence="11">
    <location>
        <begin position="380"/>
        <end position="395"/>
    </location>
</feature>
<dbReference type="InterPro" id="IPR050685">
    <property type="entry name" value="LDLR"/>
</dbReference>
<dbReference type="FunFam" id="4.10.400.10:FF:000045">
    <property type="entry name" value="Low-density lipoprotein receptor-related protein 2"/>
    <property type="match status" value="1"/>
</dbReference>
<feature type="disulfide bond" evidence="11">
    <location>
        <begin position="343"/>
        <end position="358"/>
    </location>
</feature>
<dbReference type="GO" id="GO:0016020">
    <property type="term" value="C:membrane"/>
    <property type="evidence" value="ECO:0007669"/>
    <property type="project" value="UniProtKB-SubCell"/>
</dbReference>
<feature type="disulfide bond" evidence="11">
    <location>
        <begin position="856"/>
        <end position="871"/>
    </location>
</feature>
<feature type="disulfide bond" evidence="11">
    <location>
        <begin position="253"/>
        <end position="271"/>
    </location>
</feature>
<feature type="disulfide bond" evidence="11">
    <location>
        <begin position="216"/>
        <end position="234"/>
    </location>
</feature>
<dbReference type="InterPro" id="IPR002172">
    <property type="entry name" value="LDrepeatLR_classA_rpt"/>
</dbReference>
<feature type="disulfide bond" evidence="11">
    <location>
        <begin position="967"/>
        <end position="982"/>
    </location>
</feature>
<feature type="disulfide bond" evidence="11">
    <location>
        <begin position="689"/>
        <end position="704"/>
    </location>
</feature>
<keyword evidence="13" id="KW-1185">Reference proteome</keyword>
<dbReference type="SMART" id="SM00192">
    <property type="entry name" value="LDLa"/>
    <property type="match status" value="19"/>
</dbReference>
<dbReference type="STRING" id="400727.A0A2T7PA91"/>
<keyword evidence="3" id="KW-0812">Transmembrane</keyword>
<feature type="disulfide bond" evidence="11">
    <location>
        <begin position="178"/>
        <end position="196"/>
    </location>
</feature>
<feature type="disulfide bond" evidence="11">
    <location>
        <begin position="458"/>
        <end position="473"/>
    </location>
</feature>
<feature type="disulfide bond" evidence="11">
    <location>
        <begin position="190"/>
        <end position="205"/>
    </location>
</feature>
<comment type="caution">
    <text evidence="11">Lacks conserved residue(s) required for the propagation of feature annotation.</text>
</comment>
<feature type="disulfide bond" evidence="11">
    <location>
        <begin position="638"/>
        <end position="656"/>
    </location>
</feature>
<feature type="disulfide bond" evidence="11">
    <location>
        <begin position="535"/>
        <end position="550"/>
    </location>
</feature>